<dbReference type="OrthoDB" id="2195253at2759"/>
<protein>
    <submittedName>
        <fullName evidence="3">Uncharacterized protein</fullName>
    </submittedName>
</protein>
<name>A0A0R0M5Q0_9MICR</name>
<evidence type="ECO:0000313" key="3">
    <source>
        <dbReference type="EMBL" id="KRH94735.1"/>
    </source>
</evidence>
<keyword evidence="2" id="KW-0472">Membrane</keyword>
<dbReference type="EMBL" id="LGUB01000036">
    <property type="protein sequence ID" value="KRH94735.1"/>
    <property type="molecule type" value="Genomic_DNA"/>
</dbReference>
<feature type="compositionally biased region" description="Polar residues" evidence="1">
    <location>
        <begin position="11"/>
        <end position="20"/>
    </location>
</feature>
<keyword evidence="2" id="KW-0812">Transmembrane</keyword>
<organism evidence="3 4">
    <name type="scientific">Pseudoloma neurophilia</name>
    <dbReference type="NCBI Taxonomy" id="146866"/>
    <lineage>
        <taxon>Eukaryota</taxon>
        <taxon>Fungi</taxon>
        <taxon>Fungi incertae sedis</taxon>
        <taxon>Microsporidia</taxon>
        <taxon>Pseudoloma</taxon>
    </lineage>
</organism>
<dbReference type="AlphaFoldDB" id="A0A0R0M5Q0"/>
<dbReference type="VEuPathDB" id="MicrosporidiaDB:M153_1570002144"/>
<reference evidence="3 4" key="1">
    <citation type="submission" date="2015-07" db="EMBL/GenBank/DDBJ databases">
        <title>The genome of Pseudoloma neurophilia, a relevant intracellular parasite of the zebrafish.</title>
        <authorList>
            <person name="Ndikumana S."/>
            <person name="Pelin A."/>
            <person name="Sanders J."/>
            <person name="Corradi N."/>
        </authorList>
    </citation>
    <scope>NUCLEOTIDE SEQUENCE [LARGE SCALE GENOMIC DNA]</scope>
    <source>
        <strain evidence="3 4">MK1</strain>
    </source>
</reference>
<comment type="caution">
    <text evidence="3">The sequence shown here is derived from an EMBL/GenBank/DDBJ whole genome shotgun (WGS) entry which is preliminary data.</text>
</comment>
<gene>
    <name evidence="3" type="ORF">M153_1570002144</name>
</gene>
<feature type="transmembrane region" description="Helical" evidence="2">
    <location>
        <begin position="120"/>
        <end position="141"/>
    </location>
</feature>
<dbReference type="Proteomes" id="UP000051530">
    <property type="component" value="Unassembled WGS sequence"/>
</dbReference>
<evidence type="ECO:0000313" key="4">
    <source>
        <dbReference type="Proteomes" id="UP000051530"/>
    </source>
</evidence>
<proteinExistence type="predicted"/>
<feature type="region of interest" description="Disordered" evidence="1">
    <location>
        <begin position="1"/>
        <end position="20"/>
    </location>
</feature>
<keyword evidence="4" id="KW-1185">Reference proteome</keyword>
<keyword evidence="2" id="KW-1133">Transmembrane helix</keyword>
<evidence type="ECO:0000256" key="2">
    <source>
        <dbReference type="SAM" id="Phobius"/>
    </source>
</evidence>
<accession>A0A0R0M5Q0</accession>
<feature type="compositionally biased region" description="Basic and acidic residues" evidence="1">
    <location>
        <begin position="1"/>
        <end position="10"/>
    </location>
</feature>
<sequence>MDTIESKKENSTGLSPSITEYKNMSVSEVSSDSKSFETEVKHVSVSMAPVKSKDFAQKGKLVKKDTLTLELEDIQQYLADKDNLEKTKENEHKTPFIIYLNSKFAHQVRQNQKVRQLKNIGFWLAIMIFILILGVSLGSLIPKSK</sequence>
<evidence type="ECO:0000256" key="1">
    <source>
        <dbReference type="SAM" id="MobiDB-lite"/>
    </source>
</evidence>